<dbReference type="Proteomes" id="UP000769157">
    <property type="component" value="Unassembled WGS sequence"/>
</dbReference>
<evidence type="ECO:0000256" key="10">
    <source>
        <dbReference type="ARBA" id="ARBA00044501"/>
    </source>
</evidence>
<protein>
    <recommendedName>
        <fullName evidence="15">Cytochrome c oxidase assembly protein COX15</fullName>
    </recommendedName>
</protein>
<evidence type="ECO:0000256" key="7">
    <source>
        <dbReference type="ARBA" id="ARBA00023004"/>
    </source>
</evidence>
<feature type="transmembrane region" description="Helical" evidence="12">
    <location>
        <begin position="222"/>
        <end position="244"/>
    </location>
</feature>
<feature type="transmembrane region" description="Helical" evidence="12">
    <location>
        <begin position="192"/>
        <end position="210"/>
    </location>
</feature>
<evidence type="ECO:0000256" key="2">
    <source>
        <dbReference type="ARBA" id="ARBA00004141"/>
    </source>
</evidence>
<dbReference type="GO" id="GO:0005743">
    <property type="term" value="C:mitochondrial inner membrane"/>
    <property type="evidence" value="ECO:0007669"/>
    <property type="project" value="TreeGrafter"/>
</dbReference>
<dbReference type="GO" id="GO:0006784">
    <property type="term" value="P:heme A biosynthetic process"/>
    <property type="evidence" value="ECO:0007669"/>
    <property type="project" value="InterPro"/>
</dbReference>
<feature type="transmembrane region" description="Helical" evidence="12">
    <location>
        <begin position="450"/>
        <end position="470"/>
    </location>
</feature>
<dbReference type="HAMAP" id="MF_01665">
    <property type="entry name" value="HemeA_synth_type2"/>
    <property type="match status" value="1"/>
</dbReference>
<keyword evidence="8" id="KW-0350">Heme biosynthesis</keyword>
<evidence type="ECO:0008006" key="15">
    <source>
        <dbReference type="Google" id="ProtNLM"/>
    </source>
</evidence>
<keyword evidence="4" id="KW-0479">Metal-binding</keyword>
<organism evidence="13 14">
    <name type="scientific">Ogataea philodendri</name>
    <dbReference type="NCBI Taxonomy" id="1378263"/>
    <lineage>
        <taxon>Eukaryota</taxon>
        <taxon>Fungi</taxon>
        <taxon>Dikarya</taxon>
        <taxon>Ascomycota</taxon>
        <taxon>Saccharomycotina</taxon>
        <taxon>Pichiomycetes</taxon>
        <taxon>Pichiales</taxon>
        <taxon>Pichiaceae</taxon>
        <taxon>Ogataea</taxon>
    </lineage>
</organism>
<keyword evidence="6" id="KW-0560">Oxidoreductase</keyword>
<evidence type="ECO:0000256" key="4">
    <source>
        <dbReference type="ARBA" id="ARBA00022723"/>
    </source>
</evidence>
<proteinExistence type="inferred from homology"/>
<keyword evidence="5 12" id="KW-1133">Transmembrane helix</keyword>
<feature type="transmembrane region" description="Helical" evidence="12">
    <location>
        <begin position="107"/>
        <end position="127"/>
    </location>
</feature>
<gene>
    <name evidence="13" type="ORF">OGAPHI_001650</name>
</gene>
<evidence type="ECO:0000256" key="9">
    <source>
        <dbReference type="ARBA" id="ARBA00023136"/>
    </source>
</evidence>
<feature type="transmembrane region" description="Helical" evidence="12">
    <location>
        <begin position="387"/>
        <end position="406"/>
    </location>
</feature>
<keyword evidence="9 12" id="KW-0472">Membrane</keyword>
<evidence type="ECO:0000256" key="3">
    <source>
        <dbReference type="ARBA" id="ARBA00022692"/>
    </source>
</evidence>
<keyword evidence="7" id="KW-0408">Iron</keyword>
<comment type="caution">
    <text evidence="13">The sequence shown here is derived from an EMBL/GenBank/DDBJ whole genome shotgun (WGS) entry which is preliminary data.</text>
</comment>
<feature type="transmembrane region" description="Helical" evidence="12">
    <location>
        <begin position="264"/>
        <end position="285"/>
    </location>
</feature>
<comment type="cofactor">
    <cofactor evidence="1">
        <name>heme b</name>
        <dbReference type="ChEBI" id="CHEBI:60344"/>
    </cofactor>
</comment>
<evidence type="ECO:0000256" key="12">
    <source>
        <dbReference type="SAM" id="Phobius"/>
    </source>
</evidence>
<feature type="transmembrane region" description="Helical" evidence="12">
    <location>
        <begin position="319"/>
        <end position="342"/>
    </location>
</feature>
<dbReference type="InterPro" id="IPR003780">
    <property type="entry name" value="COX15/CtaA_fam"/>
</dbReference>
<comment type="pathway">
    <text evidence="10">Porphyrin-containing compound metabolism; heme A biosynthesis; heme A from heme O: step 1/1.</text>
</comment>
<evidence type="ECO:0000256" key="6">
    <source>
        <dbReference type="ARBA" id="ARBA00023002"/>
    </source>
</evidence>
<dbReference type="RefSeq" id="XP_046063437.1">
    <property type="nucleotide sequence ID" value="XM_046202434.1"/>
</dbReference>
<comment type="subcellular location">
    <subcellularLocation>
        <location evidence="2">Membrane</location>
        <topology evidence="2">Multi-pass membrane protein</topology>
    </subcellularLocation>
</comment>
<feature type="transmembrane region" description="Helical" evidence="12">
    <location>
        <begin position="418"/>
        <end position="444"/>
    </location>
</feature>
<dbReference type="PANTHER" id="PTHR23289">
    <property type="entry name" value="CYTOCHROME C OXIDASE ASSEMBLY PROTEIN COX15"/>
    <property type="match status" value="1"/>
</dbReference>
<dbReference type="Pfam" id="PF02628">
    <property type="entry name" value="COX15-CtaA"/>
    <property type="match status" value="1"/>
</dbReference>
<dbReference type="OrthoDB" id="1726137at2759"/>
<dbReference type="GeneID" id="70233617"/>
<dbReference type="GO" id="GO:0016653">
    <property type="term" value="F:oxidoreductase activity, acting on NAD(P)H, heme protein as acceptor"/>
    <property type="evidence" value="ECO:0007669"/>
    <property type="project" value="TreeGrafter"/>
</dbReference>
<dbReference type="InterPro" id="IPR023754">
    <property type="entry name" value="HemeA_Synthase_type2"/>
</dbReference>
<evidence type="ECO:0000256" key="11">
    <source>
        <dbReference type="ARBA" id="ARBA00048044"/>
    </source>
</evidence>
<reference evidence="13" key="2">
    <citation type="submission" date="2021-01" db="EMBL/GenBank/DDBJ databases">
        <authorList>
            <person name="Schikora-Tamarit M.A."/>
        </authorList>
    </citation>
    <scope>NUCLEOTIDE SEQUENCE</scope>
    <source>
        <strain evidence="13">CBS6075</strain>
    </source>
</reference>
<evidence type="ECO:0000313" key="14">
    <source>
        <dbReference type="Proteomes" id="UP000769157"/>
    </source>
</evidence>
<evidence type="ECO:0000256" key="8">
    <source>
        <dbReference type="ARBA" id="ARBA00023133"/>
    </source>
</evidence>
<keyword evidence="14" id="KW-1185">Reference proteome</keyword>
<comment type="catalytic activity">
    <reaction evidence="11">
        <text>Fe(II)-heme o + 2 A + H2O = Fe(II)-heme a + 2 AH2</text>
        <dbReference type="Rhea" id="RHEA:63388"/>
        <dbReference type="ChEBI" id="CHEBI:13193"/>
        <dbReference type="ChEBI" id="CHEBI:15377"/>
        <dbReference type="ChEBI" id="CHEBI:17499"/>
        <dbReference type="ChEBI" id="CHEBI:60530"/>
        <dbReference type="ChEBI" id="CHEBI:61715"/>
        <dbReference type="EC" id="1.17.99.9"/>
    </reaction>
    <physiologicalReaction direction="left-to-right" evidence="11">
        <dbReference type="Rhea" id="RHEA:63389"/>
    </physiologicalReaction>
</comment>
<dbReference type="PANTHER" id="PTHR23289:SF2">
    <property type="entry name" value="CYTOCHROME C OXIDASE ASSEMBLY PROTEIN COX15 HOMOLOG"/>
    <property type="match status" value="1"/>
</dbReference>
<reference evidence="13" key="1">
    <citation type="journal article" date="2021" name="Open Biol.">
        <title>Shared evolutionary footprints suggest mitochondrial oxidative damage underlies multiple complex I losses in fungi.</title>
        <authorList>
            <person name="Schikora-Tamarit M.A."/>
            <person name="Marcet-Houben M."/>
            <person name="Nosek J."/>
            <person name="Gabaldon T."/>
        </authorList>
    </citation>
    <scope>NUCLEOTIDE SEQUENCE</scope>
    <source>
        <strain evidence="13">CBS6075</strain>
    </source>
</reference>
<evidence type="ECO:0000256" key="1">
    <source>
        <dbReference type="ARBA" id="ARBA00001970"/>
    </source>
</evidence>
<dbReference type="EMBL" id="JAEUBE010000143">
    <property type="protein sequence ID" value="KAH3669054.1"/>
    <property type="molecule type" value="Genomic_DNA"/>
</dbReference>
<evidence type="ECO:0000313" key="13">
    <source>
        <dbReference type="EMBL" id="KAH3669054.1"/>
    </source>
</evidence>
<dbReference type="GO" id="GO:0120547">
    <property type="term" value="F:heme A synthase activity"/>
    <property type="evidence" value="ECO:0007669"/>
    <property type="project" value="UniProtKB-EC"/>
</dbReference>
<name>A0A9P8PCP6_9ASCO</name>
<dbReference type="AlphaFoldDB" id="A0A9P8PCP6"/>
<accession>A0A9P8PCP6</accession>
<dbReference type="GO" id="GO:0046872">
    <property type="term" value="F:metal ion binding"/>
    <property type="evidence" value="ECO:0007669"/>
    <property type="project" value="UniProtKB-KW"/>
</dbReference>
<sequence length="496" mass="55842">MLFCRSQFFFVKNSSLLKAGFKNTSVKHSSQFLGIGARKPKAVQLSTIPYFSSTHTLALPKSNLIRPSTIRSGLSQKRMFSTTPISFQQATKTIRRSKWPANTNKNLGYLCIGTSILVFAIVILGGLTRLTESGLSITEWKPVTGAIPPRTQEDWEEEFKKYQESPEFKLLNSHITLEEFKFIFYMEWSHRLLGRIIGTVFVLPTLYYIARRQVSPPVAFKLLGICALIGLQGAIGWWMVYSGIDEQLLEERKSKPTVSQYRLTAHLGAAFLVYCTMISTGFGILRDHDIMKHPKEYLETFQKIQSPSLKLFRRLSKGLLGLVFVTAMSGAMVAGLDAGLIYNTFPHMGDDYIPSANELFSPVFSRLADQSDLIWRNMFENPATVQLNHRIMATLTLCSVFALHMYSHRIRSIIPRPAYKWLNISMGVVSLQVTLGICTLLWLVPIELAAAHQGGALALLTSVLITVCHLKKPTRSNLMLLKNFLEKSKANNPILK</sequence>
<evidence type="ECO:0000256" key="5">
    <source>
        <dbReference type="ARBA" id="ARBA00022989"/>
    </source>
</evidence>
<keyword evidence="3 12" id="KW-0812">Transmembrane</keyword>